<dbReference type="Proteomes" id="UP000267516">
    <property type="component" value="Segment"/>
</dbReference>
<name>A0A2D3I610_9VIRU</name>
<protein>
    <submittedName>
        <fullName evidence="1">ORF1132</fullName>
    </submittedName>
</protein>
<reference evidence="1" key="1">
    <citation type="journal article" date="2018" name="Aquaculture">
        <title>Complete genome sequence of a white spot syndrome virus associated with a disease incursion in Australia.</title>
        <authorList>
            <person name="Oakey J."/>
            <person name="Smith C.S."/>
        </authorList>
    </citation>
    <scope>NUCLEOTIDE SEQUENCE [LARGE SCALE GENOMIC DNA]</scope>
    <source>
        <strain evidence="1">WSSV-AU</strain>
    </source>
</reference>
<evidence type="ECO:0000313" key="1">
    <source>
        <dbReference type="EMBL" id="ATU83819.1"/>
    </source>
</evidence>
<dbReference type="EMBL" id="MF768985">
    <property type="protein sequence ID" value="ATU83819.1"/>
    <property type="molecule type" value="Genomic_DNA"/>
</dbReference>
<sequence length="81" mass="8771">MLLLLLLLPPFPLPNMEESKGSGGIKSPEAGAFTSIEKSVKSSNTLSLLYCWAHPSTTVPRPSAGNFIEAPHKRSSFFNLI</sequence>
<organism evidence="1">
    <name type="scientific">White spot syndrome virus</name>
    <dbReference type="NCBI Taxonomy" id="342409"/>
    <lineage>
        <taxon>Viruses</taxon>
        <taxon>Viruses incertae sedis</taxon>
        <taxon>Naldaviricetes</taxon>
        <taxon>Nimaviridae</taxon>
        <taxon>Whispovirus</taxon>
    </lineage>
</organism>
<accession>A0A2D3I610</accession>
<proteinExistence type="predicted"/>